<proteinExistence type="predicted"/>
<accession>A0A521BEF9</accession>
<dbReference type="AlphaFoldDB" id="A0A521BEF9"/>
<dbReference type="EMBL" id="FXTC01000001">
    <property type="protein sequence ID" value="SMO45495.1"/>
    <property type="molecule type" value="Genomic_DNA"/>
</dbReference>
<name>A0A521BEF9_9FLAO</name>
<protein>
    <submittedName>
        <fullName evidence="1">Uncharacterized protein</fullName>
    </submittedName>
</protein>
<reference evidence="1 2" key="1">
    <citation type="submission" date="2017-05" db="EMBL/GenBank/DDBJ databases">
        <authorList>
            <person name="Varghese N."/>
            <person name="Submissions S."/>
        </authorList>
    </citation>
    <scope>NUCLEOTIDE SEQUENCE [LARGE SCALE GENOMIC DNA]</scope>
    <source>
        <strain evidence="1 2">DSM 29371</strain>
    </source>
</reference>
<dbReference type="Proteomes" id="UP000316916">
    <property type="component" value="Unassembled WGS sequence"/>
</dbReference>
<evidence type="ECO:0000313" key="1">
    <source>
        <dbReference type="EMBL" id="SMO45495.1"/>
    </source>
</evidence>
<keyword evidence="2" id="KW-1185">Reference proteome</keyword>
<sequence>MFRWRNLHASNVHKTYGQKKKTVLIINFTENKIIALLYHKNYPASFRFPVNTISF</sequence>
<evidence type="ECO:0000313" key="2">
    <source>
        <dbReference type="Proteomes" id="UP000316916"/>
    </source>
</evidence>
<gene>
    <name evidence="1" type="ORF">SAMN06265171_101945</name>
</gene>
<organism evidence="1 2">
    <name type="scientific">Chryseobacterium rhizoplanae</name>
    <dbReference type="NCBI Taxonomy" id="1609531"/>
    <lineage>
        <taxon>Bacteria</taxon>
        <taxon>Pseudomonadati</taxon>
        <taxon>Bacteroidota</taxon>
        <taxon>Flavobacteriia</taxon>
        <taxon>Flavobacteriales</taxon>
        <taxon>Weeksellaceae</taxon>
        <taxon>Chryseobacterium group</taxon>
        <taxon>Chryseobacterium</taxon>
    </lineage>
</organism>